<evidence type="ECO:0000313" key="11">
    <source>
        <dbReference type="EMBL" id="MEL0657531.1"/>
    </source>
</evidence>
<accession>A0ABU9H7C3</accession>
<comment type="similarity">
    <text evidence="9">Belongs to the TmcA family.</text>
</comment>
<dbReference type="PROSITE" id="PS51186">
    <property type="entry name" value="GNAT"/>
    <property type="match status" value="1"/>
</dbReference>
<dbReference type="CDD" id="cd04301">
    <property type="entry name" value="NAT_SF"/>
    <property type="match status" value="1"/>
</dbReference>
<comment type="subcellular location">
    <subcellularLocation>
        <location evidence="9">Cytoplasm</location>
    </subcellularLocation>
</comment>
<keyword evidence="2 9" id="KW-0820">tRNA-binding</keyword>
<dbReference type="Gene3D" id="3.40.630.30">
    <property type="match status" value="1"/>
</dbReference>
<evidence type="ECO:0000259" key="10">
    <source>
        <dbReference type="PROSITE" id="PS51186"/>
    </source>
</evidence>
<evidence type="ECO:0000256" key="6">
    <source>
        <dbReference type="ARBA" id="ARBA00022840"/>
    </source>
</evidence>
<protein>
    <recommendedName>
        <fullName evidence="9">tRNA(Met) cytidine acetyltransferase TmcA</fullName>
        <ecNumber evidence="9">2.3.1.193</ecNumber>
    </recommendedName>
</protein>
<comment type="caution">
    <text evidence="11">The sequence shown here is derived from an EMBL/GenBank/DDBJ whole genome shotgun (WGS) entry which is preliminary data.</text>
</comment>
<reference evidence="11 12" key="1">
    <citation type="submission" date="2024-02" db="EMBL/GenBank/DDBJ databases">
        <title>Bacteria isolated from the canopy kelp, Nereocystis luetkeana.</title>
        <authorList>
            <person name="Pfister C.A."/>
            <person name="Younker I.T."/>
            <person name="Light S.H."/>
        </authorList>
    </citation>
    <scope>NUCLEOTIDE SEQUENCE [LARGE SCALE GENOMIC DNA]</scope>
    <source>
        <strain evidence="11 12">TI.2.07</strain>
    </source>
</reference>
<feature type="domain" description="N-acetyltransferase" evidence="10">
    <location>
        <begin position="415"/>
        <end position="561"/>
    </location>
</feature>
<keyword evidence="6 9" id="KW-0067">ATP-binding</keyword>
<dbReference type="InterPro" id="IPR016181">
    <property type="entry name" value="Acyl_CoA_acyltransferase"/>
</dbReference>
<dbReference type="Proteomes" id="UP001366060">
    <property type="component" value="Unassembled WGS sequence"/>
</dbReference>
<organism evidence="11 12">
    <name type="scientific">Psychromonas arctica</name>
    <dbReference type="NCBI Taxonomy" id="168275"/>
    <lineage>
        <taxon>Bacteria</taxon>
        <taxon>Pseudomonadati</taxon>
        <taxon>Pseudomonadota</taxon>
        <taxon>Gammaproteobacteria</taxon>
        <taxon>Alteromonadales</taxon>
        <taxon>Psychromonadaceae</taxon>
        <taxon>Psychromonas</taxon>
    </lineage>
</organism>
<sequence>MLHFILIRCLLFILSPLGSLVSVVTQFYQQLKYLAKQSNHRQLCCIQGTLQWCFEQASTIIEFENNDYKWCGESPTSVEACHYLSLLGQDVHLLFMNMHQQFDANMFAAAEGAVCGGSVIVLLLPEQNTVNDNFSLYMQKQLIKHQIPILKNTQQPLLIDEQLTFPTSNQYLYIEEQQQAIKQIINTVKGHRRRPLVITANRGRGKSASLGIAAATLINQGLTKIIICAPSKQATTTIYKHATLTLMDEENLQRMIFMPPDALNYEQPECDLLIIDEAAAIPLKLLISFTKRYSRIVFATTQFGYEGSGRGFALRFQQQLNNIAPEWRSFQLTHPIRWAQNDPVETFTLSSLCLIEQSAQTAINDKDLKPTISIIKQTALLEKPELLNQLFSLLVNAHYQTKPSDLASLLNNQNLTIIAMQQDQEIIAVSLINHEGKFDQTTSEQIYQGKRRPNGHLIAQSLTFHSGFKNAATHSFARIQRIAVQPILQRKKLGSKLLQWIINWAATQQFDHLSASFAASDNLLQFWLRHQLQVVRIGIRKDKSSGQHSFMVNLPLSPQGKELQHQIQTDFHKQVKVQVSRQLRQLDSSLIITLWPNIAFEPLKASTQQALSGYVNANRSYDNVEYLLIELLYSSSLASLNNQQQRCLIEKVIQNHSWQEIIQEHHFTGQKQAQAFIKKCIDDLLTQQIREHTT</sequence>
<dbReference type="Pfam" id="PF08351">
    <property type="entry name" value="TmcA_N"/>
    <property type="match status" value="1"/>
</dbReference>
<evidence type="ECO:0000256" key="3">
    <source>
        <dbReference type="ARBA" id="ARBA00022679"/>
    </source>
</evidence>
<evidence type="ECO:0000313" key="12">
    <source>
        <dbReference type="Proteomes" id="UP001366060"/>
    </source>
</evidence>
<dbReference type="PANTHER" id="PTHR10925">
    <property type="entry name" value="N-ACETYLTRANSFERASE 10"/>
    <property type="match status" value="1"/>
</dbReference>
<dbReference type="SUPFAM" id="SSF52540">
    <property type="entry name" value="P-loop containing nucleoside triphosphate hydrolases"/>
    <property type="match status" value="1"/>
</dbReference>
<dbReference type="InterPro" id="IPR032672">
    <property type="entry name" value="TmcA/NAT10/Kre33"/>
</dbReference>
<keyword evidence="3 9" id="KW-0808">Transferase</keyword>
<feature type="binding site" evidence="9">
    <location>
        <position position="177"/>
    </location>
    <ligand>
        <name>ATP</name>
        <dbReference type="ChEBI" id="CHEBI:30616"/>
    </ligand>
</feature>
<dbReference type="InterPro" id="IPR024914">
    <property type="entry name" value="tRNA_acetyltr_TmcA"/>
</dbReference>
<dbReference type="InterPro" id="IPR007807">
    <property type="entry name" value="TcmA/NAT10_helicase"/>
</dbReference>
<dbReference type="InterPro" id="IPR027417">
    <property type="entry name" value="P-loop_NTPase"/>
</dbReference>
<comment type="caution">
    <text evidence="9">Lacks conserved residue(s) required for the propagation of feature annotation.</text>
</comment>
<dbReference type="EC" id="2.3.1.193" evidence="9"/>
<evidence type="ECO:0000256" key="1">
    <source>
        <dbReference type="ARBA" id="ARBA00022490"/>
    </source>
</evidence>
<keyword evidence="5 9" id="KW-0547">Nucleotide-binding</keyword>
<dbReference type="EMBL" id="JBAKBA010000001">
    <property type="protein sequence ID" value="MEL0657531.1"/>
    <property type="molecule type" value="Genomic_DNA"/>
</dbReference>
<keyword evidence="7 9" id="KW-0694">RNA-binding</keyword>
<dbReference type="PANTHER" id="PTHR10925:SF5">
    <property type="entry name" value="RNA CYTIDINE ACETYLTRANSFERASE"/>
    <property type="match status" value="1"/>
</dbReference>
<keyword evidence="1 9" id="KW-0963">Cytoplasm</keyword>
<name>A0ABU9H7C3_9GAMM</name>
<evidence type="ECO:0000256" key="7">
    <source>
        <dbReference type="ARBA" id="ARBA00022884"/>
    </source>
</evidence>
<feature type="binding site" evidence="9">
    <location>
        <begin position="482"/>
        <end position="484"/>
    </location>
    <ligand>
        <name>acetyl-CoA</name>
        <dbReference type="ChEBI" id="CHEBI:57288"/>
    </ligand>
</feature>
<keyword evidence="8 9" id="KW-0012">Acyltransferase</keyword>
<dbReference type="InterPro" id="IPR038321">
    <property type="entry name" value="TmcA_C_sf"/>
</dbReference>
<dbReference type="RefSeq" id="WP_341626337.1">
    <property type="nucleotide sequence ID" value="NZ_JBAKBA010000001.1"/>
</dbReference>
<dbReference type="Pfam" id="PF05127">
    <property type="entry name" value="NAT10_TcmA_helicase"/>
    <property type="match status" value="1"/>
</dbReference>
<gene>
    <name evidence="9" type="primary">tmcA</name>
    <name evidence="11" type="ORF">V6255_00140</name>
</gene>
<dbReference type="SUPFAM" id="SSF55729">
    <property type="entry name" value="Acyl-CoA N-acyltransferases (Nat)"/>
    <property type="match status" value="1"/>
</dbReference>
<proteinExistence type="inferred from homology"/>
<feature type="binding site" evidence="9">
    <location>
        <position position="337"/>
    </location>
    <ligand>
        <name>ATP</name>
        <dbReference type="ChEBI" id="CHEBI:30616"/>
    </ligand>
</feature>
<dbReference type="HAMAP" id="MF_01886">
    <property type="entry name" value="tRNA_acetyltr_TmcA"/>
    <property type="match status" value="1"/>
</dbReference>
<evidence type="ECO:0000256" key="8">
    <source>
        <dbReference type="ARBA" id="ARBA00023315"/>
    </source>
</evidence>
<dbReference type="Gene3D" id="3.40.50.11040">
    <property type="match status" value="1"/>
</dbReference>
<dbReference type="GO" id="GO:0016746">
    <property type="term" value="F:acyltransferase activity"/>
    <property type="evidence" value="ECO:0007669"/>
    <property type="project" value="UniProtKB-KW"/>
</dbReference>
<comment type="function">
    <text evidence="9">Catalyzes the formation of N(4)-acetylcytidine (ac(4)C) at the wobble position of tRNA(Met), by using acetyl-CoA as an acetyl donor and ATP (or GTP).</text>
</comment>
<comment type="catalytic activity">
    <reaction evidence="9">
        <text>cytidine(34) in elongator tRNA(Met) + acetyl-CoA + ATP + H2O = N(4)-acetylcytidine(34) in elongator tRNA(Met) + ADP + phosphate + CoA + H(+)</text>
        <dbReference type="Rhea" id="RHEA:43788"/>
        <dbReference type="Rhea" id="RHEA-COMP:10693"/>
        <dbReference type="Rhea" id="RHEA-COMP:10694"/>
        <dbReference type="ChEBI" id="CHEBI:15377"/>
        <dbReference type="ChEBI" id="CHEBI:15378"/>
        <dbReference type="ChEBI" id="CHEBI:30616"/>
        <dbReference type="ChEBI" id="CHEBI:43474"/>
        <dbReference type="ChEBI" id="CHEBI:57287"/>
        <dbReference type="ChEBI" id="CHEBI:57288"/>
        <dbReference type="ChEBI" id="CHEBI:74900"/>
        <dbReference type="ChEBI" id="CHEBI:82748"/>
        <dbReference type="ChEBI" id="CHEBI:456216"/>
        <dbReference type="EC" id="2.3.1.193"/>
    </reaction>
</comment>
<keyword evidence="4 9" id="KW-0819">tRNA processing</keyword>
<dbReference type="Gene3D" id="3.40.50.300">
    <property type="entry name" value="P-loop containing nucleotide triphosphate hydrolases"/>
    <property type="match status" value="1"/>
</dbReference>
<evidence type="ECO:0000256" key="9">
    <source>
        <dbReference type="HAMAP-Rule" id="MF_01886"/>
    </source>
</evidence>
<evidence type="ECO:0000256" key="2">
    <source>
        <dbReference type="ARBA" id="ARBA00022555"/>
    </source>
</evidence>
<dbReference type="Gene3D" id="1.20.120.890">
    <property type="entry name" value="tRNA(Met) cytidine acetyltransferase, tail domain"/>
    <property type="match status" value="1"/>
</dbReference>
<dbReference type="Pfam" id="PF13718">
    <property type="entry name" value="GNAT_acetyltr_2"/>
    <property type="match status" value="1"/>
</dbReference>
<evidence type="ECO:0000256" key="5">
    <source>
        <dbReference type="ARBA" id="ARBA00022741"/>
    </source>
</evidence>
<evidence type="ECO:0000256" key="4">
    <source>
        <dbReference type="ARBA" id="ARBA00022694"/>
    </source>
</evidence>
<feature type="binding site" evidence="9">
    <location>
        <position position="529"/>
    </location>
    <ligand>
        <name>acetyl-CoA</name>
        <dbReference type="ChEBI" id="CHEBI:57288"/>
    </ligand>
</feature>
<keyword evidence="12" id="KW-1185">Reference proteome</keyword>
<dbReference type="InterPro" id="IPR013562">
    <property type="entry name" value="TmcA/NAT10_N"/>
</dbReference>
<dbReference type="InterPro" id="IPR000182">
    <property type="entry name" value="GNAT_dom"/>
</dbReference>